<comment type="similarity">
    <text evidence="1">Belongs to the leucine-binding protein family.</text>
</comment>
<name>A0ABU3PR32_9ACTN</name>
<accession>A0ABU3PR32</accession>
<proteinExistence type="inferred from homology"/>
<dbReference type="PANTHER" id="PTHR47235">
    <property type="entry name" value="BLR6548 PROTEIN"/>
    <property type="match status" value="1"/>
</dbReference>
<dbReference type="RefSeq" id="WP_315730601.1">
    <property type="nucleotide sequence ID" value="NZ_JAVYII010000001.1"/>
</dbReference>
<dbReference type="Gene3D" id="3.40.50.2300">
    <property type="match status" value="2"/>
</dbReference>
<protein>
    <submittedName>
        <fullName evidence="5">ABC transporter substrate-binding protein</fullName>
    </submittedName>
</protein>
<organism evidence="5 6">
    <name type="scientific">Nocardioides imazamoxiresistens</name>
    <dbReference type="NCBI Taxonomy" id="3231893"/>
    <lineage>
        <taxon>Bacteria</taxon>
        <taxon>Bacillati</taxon>
        <taxon>Actinomycetota</taxon>
        <taxon>Actinomycetes</taxon>
        <taxon>Propionibacteriales</taxon>
        <taxon>Nocardioidaceae</taxon>
        <taxon>Nocardioides</taxon>
    </lineage>
</organism>
<dbReference type="PROSITE" id="PS51257">
    <property type="entry name" value="PROKAR_LIPOPROTEIN"/>
    <property type="match status" value="1"/>
</dbReference>
<evidence type="ECO:0000259" key="4">
    <source>
        <dbReference type="Pfam" id="PF13458"/>
    </source>
</evidence>
<sequence length="405" mass="41651">MRPTRRPTTAALLAAGLLVSSACAAAPGGGSGDLAVGNGVTDDTITVLSLTDLSGPAASGGRPAQAGLEAYVEHLNANGGIDGRDVELITEDHQYNPQLAVQQYRSHSNDIAALVTYGTPTTDAIRPFTADDEVLSLGFKGPYQETNTFAQGTAFEVDTANLLTYALEENPGAKVGVIYQADAMGDAILRGVEAVEEATGTEIVAEASADATANDLTAQVTAMRRAGADTVVLGVGPGGTIAAVGAASSLGYDAQLLSPGTAYNRALLDLPVGPAMEENMIVSCSYPLWDSESEGNTTFHEALGDDVEPQGTIVLGWIAGMMIEDFIRDAIDAGDATPAGIVAAAQGATVSTDGLTPDMTFGEDINDRTPFRASQLCSVNADEDDGVTQLADWFESEAASAVELQ</sequence>
<comment type="caution">
    <text evidence="5">The sequence shown here is derived from an EMBL/GenBank/DDBJ whole genome shotgun (WGS) entry which is preliminary data.</text>
</comment>
<evidence type="ECO:0000256" key="3">
    <source>
        <dbReference type="SAM" id="SignalP"/>
    </source>
</evidence>
<gene>
    <name evidence="5" type="ORF">RDV89_01085</name>
</gene>
<keyword evidence="2 3" id="KW-0732">Signal</keyword>
<evidence type="ECO:0000313" key="5">
    <source>
        <dbReference type="EMBL" id="MDT9591641.1"/>
    </source>
</evidence>
<dbReference type="Proteomes" id="UP001268542">
    <property type="component" value="Unassembled WGS sequence"/>
</dbReference>
<evidence type="ECO:0000256" key="2">
    <source>
        <dbReference type="ARBA" id="ARBA00022729"/>
    </source>
</evidence>
<dbReference type="InterPro" id="IPR028081">
    <property type="entry name" value="Leu-bd"/>
</dbReference>
<reference evidence="5 6" key="1">
    <citation type="submission" date="2023-08" db="EMBL/GenBank/DDBJ databases">
        <title>Nocardioides seae sp. nov., a bacterium isolated from a soil.</title>
        <authorList>
            <person name="Wang X."/>
        </authorList>
    </citation>
    <scope>NUCLEOTIDE SEQUENCE [LARGE SCALE GENOMIC DNA]</scope>
    <source>
        <strain evidence="5 6">YZH12</strain>
    </source>
</reference>
<evidence type="ECO:0000313" key="6">
    <source>
        <dbReference type="Proteomes" id="UP001268542"/>
    </source>
</evidence>
<keyword evidence="6" id="KW-1185">Reference proteome</keyword>
<dbReference type="PANTHER" id="PTHR47235:SF1">
    <property type="entry name" value="BLR6548 PROTEIN"/>
    <property type="match status" value="1"/>
</dbReference>
<dbReference type="InterPro" id="IPR028082">
    <property type="entry name" value="Peripla_BP_I"/>
</dbReference>
<dbReference type="EMBL" id="JAVYII010000001">
    <property type="protein sequence ID" value="MDT9591641.1"/>
    <property type="molecule type" value="Genomic_DNA"/>
</dbReference>
<dbReference type="SUPFAM" id="SSF53822">
    <property type="entry name" value="Periplasmic binding protein-like I"/>
    <property type="match status" value="1"/>
</dbReference>
<feature type="chain" id="PRO_5045646853" evidence="3">
    <location>
        <begin position="25"/>
        <end position="405"/>
    </location>
</feature>
<dbReference type="Pfam" id="PF13458">
    <property type="entry name" value="Peripla_BP_6"/>
    <property type="match status" value="1"/>
</dbReference>
<feature type="domain" description="Leucine-binding protein" evidence="4">
    <location>
        <begin position="44"/>
        <end position="380"/>
    </location>
</feature>
<evidence type="ECO:0000256" key="1">
    <source>
        <dbReference type="ARBA" id="ARBA00010062"/>
    </source>
</evidence>
<feature type="signal peptide" evidence="3">
    <location>
        <begin position="1"/>
        <end position="24"/>
    </location>
</feature>